<evidence type="ECO:0000313" key="1">
    <source>
        <dbReference type="EMBL" id="GAC08062.1"/>
    </source>
</evidence>
<reference evidence="1 2" key="1">
    <citation type="journal article" date="2017" name="Antonie Van Leeuwenhoek">
        <title>Rhizobium rhizosphaerae sp. nov., a novel species isolated from rice rhizosphere.</title>
        <authorList>
            <person name="Zhao J.J."/>
            <person name="Zhang J."/>
            <person name="Zhang R.J."/>
            <person name="Zhang C.W."/>
            <person name="Yin H.Q."/>
            <person name="Zhang X.X."/>
        </authorList>
    </citation>
    <scope>NUCLEOTIDE SEQUENCE [LARGE SCALE GENOMIC DNA]</scope>
    <source>
        <strain evidence="1 2">S18K6</strain>
    </source>
</reference>
<protein>
    <submittedName>
        <fullName evidence="1">Uncharacterized protein</fullName>
    </submittedName>
</protein>
<comment type="caution">
    <text evidence="1">The sequence shown here is derived from an EMBL/GenBank/DDBJ whole genome shotgun (WGS) entry which is preliminary data.</text>
</comment>
<sequence length="37" mass="4514">MPERIKKRVCRTDSPEYRKAEPFNKVRLFIFTNEKEG</sequence>
<dbReference type="EMBL" id="BAEM01000003">
    <property type="protein sequence ID" value="GAC08062.1"/>
    <property type="molecule type" value="Genomic_DNA"/>
</dbReference>
<dbReference type="AlphaFoldDB" id="A0AAV3USJ7"/>
<evidence type="ECO:0000313" key="2">
    <source>
        <dbReference type="Proteomes" id="UP000006320"/>
    </source>
</evidence>
<organism evidence="1 2">
    <name type="scientific">Paraglaciecola chathamensis S18K6</name>
    <dbReference type="NCBI Taxonomy" id="1127672"/>
    <lineage>
        <taxon>Bacteria</taxon>
        <taxon>Pseudomonadati</taxon>
        <taxon>Pseudomonadota</taxon>
        <taxon>Gammaproteobacteria</taxon>
        <taxon>Alteromonadales</taxon>
        <taxon>Alteromonadaceae</taxon>
        <taxon>Paraglaciecola</taxon>
    </lineage>
</organism>
<name>A0AAV3USJ7_9ALTE</name>
<proteinExistence type="predicted"/>
<accession>A0AAV3USJ7</accession>
<dbReference type="Proteomes" id="UP000006320">
    <property type="component" value="Unassembled WGS sequence"/>
</dbReference>
<gene>
    <name evidence="1" type="ORF">GCHA_0096</name>
</gene>